<dbReference type="PANTHER" id="PTHR12106">
    <property type="entry name" value="SORTILIN RELATED"/>
    <property type="match status" value="1"/>
</dbReference>
<evidence type="ECO:0000256" key="5">
    <source>
        <dbReference type="ARBA" id="ARBA00022692"/>
    </source>
</evidence>
<keyword evidence="11" id="KW-0675">Receptor</keyword>
<sequence length="1496" mass="167498">MSISPRQYSSPSLRHPSSPKTTWTMLLLFIIVSIFSVAPLSVLAGDPEVTVSRIDNLPNRLFYFDDTPIVMYHDPVKLTVHRSADEGKTWEQVSGPQEGDAARLIEHPHNNEMAFIIGRYSVHWVTYNRGASWQSFETPRDASLTGKTLSFHAENHEWILFQGVACENTGFGKWGGGKTCWDETYYTMDAFRSEPQLLLSQTSQCLFARSSESFKSAPESLIFCVAFDQSQKPGSGGMHSYKESRLFSSEDWFATKKFVNLGIGKRARGVVGLGVVSKFMVVALRAEGAATKRASGGDPMSLYVTTDGLEWRQTQFPHSALPDLKENAYTIVESTTHSIAVDILTSPSANIGTLFVSSSEGTYFVEALADTNRNEFGIVDFEQLVGLEGVGIANVVSNREQVVGWGEAKKIKSKITYDDGSSWRPLKAPDKMMNGDDWACDTSDLESCSLHVHSVTVPHNIGRVFSSTAPGYVMAVGSVGNSLLPYEDCDTFLSTDAGLTWRMVREGAHKYEFGDQGSILVTVDDEQATDHVHYSYDGGNSWIPLDLGVTIRGIVLTTIPDSTSQKFLLLGTLPRRDSNGGRHAMVFLDFAPLQTRQCTDSDFERWYARSADGKECLMGHRQWYQRRKLDAQCYVGHKFEDPVGHEENCECTDEDYECDYNYVKQDGECVAVGPETVPAGTCHKEGDKYLGSPGYRKIPGNTCEVRSGQAKDSPIMKDCSSARPESGKPSHVVHEFTSDIASHSYFPFSQTILLQLADSTVWQSSNEGFSWKQLYPDETFLGVVIHEHSPERAYLLTSTRKIYYTTDTGRSWNTIDAPADPNNLGIAILDFHPTKADWLIFTGAIDCKDPLSSSCRAVAYYSTNHGRGWKKIDEYVRTCAWARDKRLKIDEREIICESYKNKKGSQVSGEYDPLELIAGASYYSKKIKLFDAVVGFATFSEYLLVAQLHEAQGTLSLQVSLDGYNFAEGQFPPNMKIDNHAYTILESSTDSVFLHMTMNSAANNEWGSIFKSNSNGTYYGLSVEYVNRNSAGYVDFEKMLGLDGIAVINIVANPSEADISRRKKLQTRITHNDGGSWKPLNPPAKDSLGQEYDCRWTSCSLQIHGYTERRDPKATYSSPSAIGLMLAVGNVGEELAPYTDSDIFLTRDGGYTWEEVHKDAHMWEFGDSGSIIVLVNDEEPTDHVLYTTDEGLTWSEYPFGQTLRVRTIQTVPDDTSRRFFLIGTNPSSPDKTILVHLDFSAITQTKCVLSIEDPNHDDFELWSPSESREDKCLFGRQTMYHRRIRERNCYIGERVEQPRTIVRNCTCTPSDFECEFNYRRDSSGKCVLVDGATALSSNTEEEQCDGYAEFWYERTEYRKIPYSSCEGGERPDRGKRHQCPGLIIGGRRRGVLFWGSIAILPFAFAGLAGYWWYKKGDRTGSIRLRDHRAFGGDSTSGVLAVVASVPMFLIAIGQEGWAWVTRRVPFIEDLFTRRSSSYRSVPIDEDAEILGNYEDE</sequence>
<dbReference type="Pfam" id="PF15901">
    <property type="entry name" value="Sortilin_C"/>
    <property type="match status" value="2"/>
</dbReference>
<dbReference type="GO" id="GO:0005829">
    <property type="term" value="C:cytosol"/>
    <property type="evidence" value="ECO:0007669"/>
    <property type="project" value="GOC"/>
</dbReference>
<evidence type="ECO:0000256" key="11">
    <source>
        <dbReference type="ARBA" id="ARBA00023170"/>
    </source>
</evidence>
<dbReference type="InterPro" id="IPR031778">
    <property type="entry name" value="Sortilin_N"/>
</dbReference>
<evidence type="ECO:0000256" key="14">
    <source>
        <dbReference type="ARBA" id="ARBA00031250"/>
    </source>
</evidence>
<gene>
    <name evidence="20" type="ORF">C361_03911</name>
</gene>
<dbReference type="InterPro" id="IPR015943">
    <property type="entry name" value="WD40/YVTN_repeat-like_dom_sf"/>
</dbReference>
<evidence type="ECO:0000256" key="4">
    <source>
        <dbReference type="ARBA" id="ARBA00015369"/>
    </source>
</evidence>
<dbReference type="GO" id="GO:0006896">
    <property type="term" value="P:Golgi to vacuole transport"/>
    <property type="evidence" value="ECO:0007669"/>
    <property type="project" value="TreeGrafter"/>
</dbReference>
<dbReference type="PANTHER" id="PTHR12106:SF27">
    <property type="entry name" value="SORTILIN-RELATED RECEPTOR"/>
    <property type="match status" value="1"/>
</dbReference>
<dbReference type="FunFam" id="2.130.10.10:FF:000998">
    <property type="entry name" value="VPS10 homolog 2"/>
    <property type="match status" value="1"/>
</dbReference>
<evidence type="ECO:0000259" key="19">
    <source>
        <dbReference type="SMART" id="SM00602"/>
    </source>
</evidence>
<keyword evidence="12" id="KW-0325">Glycoprotein</keyword>
<dbReference type="GO" id="GO:0006895">
    <property type="term" value="P:Golgi to endosome transport"/>
    <property type="evidence" value="ECO:0007669"/>
    <property type="project" value="TreeGrafter"/>
</dbReference>
<evidence type="ECO:0000256" key="1">
    <source>
        <dbReference type="ARBA" id="ARBA00004167"/>
    </source>
</evidence>
<comment type="caution">
    <text evidence="20">The sequence shown here is derived from an EMBL/GenBank/DDBJ whole genome shotgun (WGS) entry which is preliminary data.</text>
</comment>
<dbReference type="CDD" id="cd15482">
    <property type="entry name" value="Sialidase_non-viral"/>
    <property type="match status" value="1"/>
</dbReference>
<evidence type="ECO:0000256" key="9">
    <source>
        <dbReference type="ARBA" id="ARBA00023034"/>
    </source>
</evidence>
<keyword evidence="6" id="KW-0732">Signal</keyword>
<dbReference type="GO" id="GO:0006623">
    <property type="term" value="P:protein targeting to vacuole"/>
    <property type="evidence" value="ECO:0007669"/>
    <property type="project" value="TreeGrafter"/>
</dbReference>
<keyword evidence="9" id="KW-0333">Golgi apparatus</keyword>
<dbReference type="OrthoDB" id="443634at2759"/>
<evidence type="ECO:0000256" key="17">
    <source>
        <dbReference type="ARBA" id="ARBA00046293"/>
    </source>
</evidence>
<feature type="transmembrane region" description="Helical" evidence="18">
    <location>
        <begin position="1434"/>
        <end position="1453"/>
    </location>
</feature>
<dbReference type="InterPro" id="IPR036278">
    <property type="entry name" value="Sialidase_sf"/>
</dbReference>
<protein>
    <recommendedName>
        <fullName evidence="4">Vacuolar protein sorting/targeting protein 10</fullName>
    </recommendedName>
    <alternativeName>
        <fullName evidence="15">Carboxypeptidase Y receptor</fullName>
    </alternativeName>
    <alternativeName>
        <fullName evidence="14 16">Sortilin VPS10</fullName>
    </alternativeName>
</protein>
<dbReference type="FunFam" id="3.30.60.270:FF:000007">
    <property type="entry name" value="Sortilin"/>
    <property type="match status" value="1"/>
</dbReference>
<dbReference type="GO" id="GO:0005794">
    <property type="term" value="C:Golgi apparatus"/>
    <property type="evidence" value="ECO:0007669"/>
    <property type="project" value="UniProtKB-SubCell"/>
</dbReference>
<evidence type="ECO:0000256" key="2">
    <source>
        <dbReference type="ARBA" id="ARBA00004198"/>
    </source>
</evidence>
<dbReference type="Gene3D" id="3.30.60.270">
    <property type="match status" value="2"/>
</dbReference>
<evidence type="ECO:0000256" key="15">
    <source>
        <dbReference type="ARBA" id="ARBA00031354"/>
    </source>
</evidence>
<dbReference type="FunFam" id="2.10.70.80:FF:000001">
    <property type="entry name" value="Sortilin-related VPS10 domain-containing receptor 1"/>
    <property type="match status" value="1"/>
</dbReference>
<dbReference type="EMBL" id="AMKT01000049">
    <property type="protein sequence ID" value="OXG19851.1"/>
    <property type="molecule type" value="Genomic_DNA"/>
</dbReference>
<feature type="domain" description="VPS10" evidence="19">
    <location>
        <begin position="750"/>
        <end position="1384"/>
    </location>
</feature>
<dbReference type="Pfam" id="PF15902">
    <property type="entry name" value="Sortilin-Vps10"/>
    <property type="match status" value="2"/>
</dbReference>
<evidence type="ECO:0000256" key="7">
    <source>
        <dbReference type="ARBA" id="ARBA00022737"/>
    </source>
</evidence>
<dbReference type="FunFam" id="2.10.70.80:FF:000004">
    <property type="entry name" value="Sortilin"/>
    <property type="match status" value="1"/>
</dbReference>
<evidence type="ECO:0000256" key="12">
    <source>
        <dbReference type="ARBA" id="ARBA00023180"/>
    </source>
</evidence>
<evidence type="ECO:0000256" key="8">
    <source>
        <dbReference type="ARBA" id="ARBA00022989"/>
    </source>
</evidence>
<dbReference type="Proteomes" id="UP000199727">
    <property type="component" value="Unassembled WGS sequence"/>
</dbReference>
<evidence type="ECO:0000313" key="21">
    <source>
        <dbReference type="Proteomes" id="UP000199727"/>
    </source>
</evidence>
<evidence type="ECO:0000256" key="13">
    <source>
        <dbReference type="ARBA" id="ARBA00025569"/>
    </source>
</evidence>
<proteinExistence type="inferred from homology"/>
<dbReference type="SUPFAM" id="SSF50939">
    <property type="entry name" value="Sialidases"/>
    <property type="match status" value="1"/>
</dbReference>
<comment type="subcellular location">
    <subcellularLocation>
        <location evidence="2">Golgi apparatus</location>
        <location evidence="2">trans-Golgi network membrane</location>
    </subcellularLocation>
    <subcellularLocation>
        <location evidence="1">Membrane</location>
        <topology evidence="1">Single-pass membrane protein</topology>
    </subcellularLocation>
    <subcellularLocation>
        <location evidence="17">Prevacuolar compartment membrane</location>
    </subcellularLocation>
</comment>
<keyword evidence="8 18" id="KW-1133">Transmembrane helix</keyword>
<keyword evidence="7" id="KW-0677">Repeat</keyword>
<dbReference type="Gene3D" id="2.10.70.80">
    <property type="match status" value="2"/>
</dbReference>
<keyword evidence="10 18" id="KW-0472">Membrane</keyword>
<organism evidence="20 21">
    <name type="scientific">Cryptococcus neoformans Tu259-1</name>
    <dbReference type="NCBI Taxonomy" id="1230072"/>
    <lineage>
        <taxon>Eukaryota</taxon>
        <taxon>Fungi</taxon>
        <taxon>Dikarya</taxon>
        <taxon>Basidiomycota</taxon>
        <taxon>Agaricomycotina</taxon>
        <taxon>Tremellomycetes</taxon>
        <taxon>Tremellales</taxon>
        <taxon>Cryptococcaceae</taxon>
        <taxon>Cryptococcus</taxon>
        <taxon>Cryptococcus neoformans species complex</taxon>
    </lineage>
</organism>
<evidence type="ECO:0000256" key="10">
    <source>
        <dbReference type="ARBA" id="ARBA00023136"/>
    </source>
</evidence>
<dbReference type="Gene3D" id="2.130.10.10">
    <property type="entry name" value="YVTN repeat-like/Quinoprotein amine dehydrogenase"/>
    <property type="match status" value="3"/>
</dbReference>
<keyword evidence="5 18" id="KW-0812">Transmembrane</keyword>
<dbReference type="SMART" id="SM00602">
    <property type="entry name" value="VPS10"/>
    <property type="match status" value="2"/>
</dbReference>
<dbReference type="FunFam" id="2.130.10.10:FF:000690">
    <property type="entry name" value="Sortilin"/>
    <property type="match status" value="1"/>
</dbReference>
<comment type="similarity">
    <text evidence="3">Belongs to the VPS10-related sortilin family.</text>
</comment>
<accession>A0A854QCM0</accession>
<evidence type="ECO:0000256" key="3">
    <source>
        <dbReference type="ARBA" id="ARBA00008251"/>
    </source>
</evidence>
<feature type="domain" description="VPS10" evidence="19">
    <location>
        <begin position="69"/>
        <end position="724"/>
    </location>
</feature>
<dbReference type="InterPro" id="IPR006581">
    <property type="entry name" value="VPS10"/>
</dbReference>
<comment type="function">
    <text evidence="13">Functions as a sorting receptor in the Golgi compartment required for the intracellular sorting and delivery of soluble vacuolar proteins, like carboxypeptidase Y (CPY) and proteinase A. Executes multiple rounds of sorting by cycling between the late Golgi and a prevacuolar endosome-like compartment.</text>
</comment>
<feature type="transmembrane region" description="Helical" evidence="18">
    <location>
        <begin position="1391"/>
        <end position="1413"/>
    </location>
</feature>
<dbReference type="InterPro" id="IPR050310">
    <property type="entry name" value="VPS10-sortilin"/>
</dbReference>
<evidence type="ECO:0000256" key="18">
    <source>
        <dbReference type="SAM" id="Phobius"/>
    </source>
</evidence>
<evidence type="ECO:0000256" key="6">
    <source>
        <dbReference type="ARBA" id="ARBA00022729"/>
    </source>
</evidence>
<dbReference type="FunFam" id="3.30.60.270:FF:000005">
    <property type="entry name" value="Sortilin"/>
    <property type="match status" value="1"/>
</dbReference>
<dbReference type="InterPro" id="IPR031777">
    <property type="entry name" value="Sortilin_C"/>
</dbReference>
<dbReference type="GO" id="GO:0016020">
    <property type="term" value="C:membrane"/>
    <property type="evidence" value="ECO:0007669"/>
    <property type="project" value="UniProtKB-SubCell"/>
</dbReference>
<dbReference type="SUPFAM" id="SSF110296">
    <property type="entry name" value="Oligoxyloglucan reducing end-specific cellobiohydrolase"/>
    <property type="match status" value="2"/>
</dbReference>
<evidence type="ECO:0000256" key="16">
    <source>
        <dbReference type="ARBA" id="ARBA00031902"/>
    </source>
</evidence>
<reference evidence="20 21" key="1">
    <citation type="submission" date="2017-06" db="EMBL/GenBank/DDBJ databases">
        <title>Global population genomics of the pathogenic fungus Cryptococcus neoformans var. grubii.</title>
        <authorList>
            <person name="Cuomo C."/>
            <person name="Litvintseva A."/>
            <person name="Chen Y."/>
            <person name="Young S."/>
            <person name="Zeng Q."/>
            <person name="Chapman S."/>
            <person name="Gujja S."/>
            <person name="Saif S."/>
            <person name="Birren B."/>
        </authorList>
    </citation>
    <scope>NUCLEOTIDE SEQUENCE [LARGE SCALE GENOMIC DNA]</scope>
    <source>
        <strain evidence="20 21">Tu259-1</strain>
    </source>
</reference>
<name>A0A854QCM0_CRYNE</name>
<evidence type="ECO:0000313" key="20">
    <source>
        <dbReference type="EMBL" id="OXG19851.1"/>
    </source>
</evidence>